<proteinExistence type="predicted"/>
<dbReference type="AlphaFoldDB" id="A0A2K2G3A0"/>
<protein>
    <submittedName>
        <fullName evidence="1">Uncharacterized protein</fullName>
    </submittedName>
</protein>
<name>A0A2K2G3A0_9SPHN</name>
<keyword evidence="2" id="KW-1185">Reference proteome</keyword>
<organism evidence="1 2">
    <name type="scientific">Novosphingobium guangzhouense</name>
    <dbReference type="NCBI Taxonomy" id="1850347"/>
    <lineage>
        <taxon>Bacteria</taxon>
        <taxon>Pseudomonadati</taxon>
        <taxon>Pseudomonadota</taxon>
        <taxon>Alphaproteobacteria</taxon>
        <taxon>Sphingomonadales</taxon>
        <taxon>Sphingomonadaceae</taxon>
        <taxon>Novosphingobium</taxon>
    </lineage>
</organism>
<sequence length="215" mass="24666">MADLSFIYLEMSLTPIRLAYGAGHAALVKQLADAEAEEIAHGEAVAAGEVEDYNYDPDTGDHYYTSEHRHYAIEAAHDALNQHCKAFATMIHHAWERHVCERNGWAEYKCNLAYEILSRQKGWTIDKPRLERLRMTANCVKHDANELYGKHPEMFDVHEVPSGRLFRKDSWKTVRNGWSEALRVTDDDITDFLDAVRRSASIPQKLVLPPRKAQF</sequence>
<accession>A0A2K2G3A0</accession>
<evidence type="ECO:0000313" key="2">
    <source>
        <dbReference type="Proteomes" id="UP000236327"/>
    </source>
</evidence>
<dbReference type="Proteomes" id="UP000236327">
    <property type="component" value="Unassembled WGS sequence"/>
</dbReference>
<reference evidence="1 2" key="1">
    <citation type="submission" date="2016-05" db="EMBL/GenBank/DDBJ databases">
        <title>Complete genome sequence of Novosphingobium guangzhouense SA925(T).</title>
        <authorList>
            <person name="Sha S."/>
        </authorList>
    </citation>
    <scope>NUCLEOTIDE SEQUENCE [LARGE SCALE GENOMIC DNA]</scope>
    <source>
        <strain evidence="1 2">SA925</strain>
    </source>
</reference>
<comment type="caution">
    <text evidence="1">The sequence shown here is derived from an EMBL/GenBank/DDBJ whole genome shotgun (WGS) entry which is preliminary data.</text>
</comment>
<dbReference type="EMBL" id="LYMM01000025">
    <property type="protein sequence ID" value="PNU05478.1"/>
    <property type="molecule type" value="Genomic_DNA"/>
</dbReference>
<evidence type="ECO:0000313" key="1">
    <source>
        <dbReference type="EMBL" id="PNU05478.1"/>
    </source>
</evidence>
<gene>
    <name evidence="1" type="ORF">A8V01_15955</name>
</gene>
<dbReference type="OrthoDB" id="7595657at2"/>
<dbReference type="RefSeq" id="WP_103095261.1">
    <property type="nucleotide sequence ID" value="NZ_LYMM01000025.1"/>
</dbReference>